<dbReference type="CDD" id="cd16279">
    <property type="entry name" value="metallo-hydrolase-like_MBL-fold"/>
    <property type="match status" value="1"/>
</dbReference>
<dbReference type="GO" id="GO:0016787">
    <property type="term" value="F:hydrolase activity"/>
    <property type="evidence" value="ECO:0007669"/>
    <property type="project" value="UniProtKB-KW"/>
</dbReference>
<dbReference type="PANTHER" id="PTHR42663:SF6">
    <property type="entry name" value="HYDROLASE C777.06C-RELATED"/>
    <property type="match status" value="1"/>
</dbReference>
<evidence type="ECO:0000259" key="1">
    <source>
        <dbReference type="SMART" id="SM00849"/>
    </source>
</evidence>
<sequence>MTASARLTFLGTGTSFGVPQIGCGCVVCRSTDPRDKRTRCGAVIETASGTRLLIDTPPELRLQLVAADIDDIDAVLYTHEHADHIHGIDDLRAFTIRRATSLPLYGEAATLHTLRARFPYIMDEQFRPLPGTTRPEGTLMPIEAGVPFTVKDTEVLPIAVPHGRASVVGYRVGDIAYITDAKLLPDTARTALAGVRVLVLNALLRHPHPTHLSIAEAVAVAQEIGAERTLLTHLTHDNAHAALAAELPAGVEPAYDGLVVTCS</sequence>
<dbReference type="SUPFAM" id="SSF56281">
    <property type="entry name" value="Metallo-hydrolase/oxidoreductase"/>
    <property type="match status" value="1"/>
</dbReference>
<feature type="domain" description="Metallo-beta-lactamase" evidence="1">
    <location>
        <begin position="38"/>
        <end position="233"/>
    </location>
</feature>
<proteinExistence type="predicted"/>
<accession>A0A6M4ITR2</accession>
<evidence type="ECO:0000313" key="2">
    <source>
        <dbReference type="EMBL" id="QJR35651.1"/>
    </source>
</evidence>
<dbReference type="PANTHER" id="PTHR42663">
    <property type="entry name" value="HYDROLASE C777.06C-RELATED-RELATED"/>
    <property type="match status" value="1"/>
</dbReference>
<reference evidence="2 3" key="1">
    <citation type="submission" date="2020-05" db="EMBL/GenBank/DDBJ databases">
        <title>Complete genome sequence of Gemmatimonas greenlandica TET16.</title>
        <authorList>
            <person name="Zeng Y."/>
        </authorList>
    </citation>
    <scope>NUCLEOTIDE SEQUENCE [LARGE SCALE GENOMIC DNA]</scope>
    <source>
        <strain evidence="2 3">TET16</strain>
    </source>
</reference>
<name>A0A6M4ITR2_9BACT</name>
<dbReference type="RefSeq" id="WP_171225082.1">
    <property type="nucleotide sequence ID" value="NZ_CP053085.1"/>
</dbReference>
<keyword evidence="3" id="KW-1185">Reference proteome</keyword>
<dbReference type="Pfam" id="PF12706">
    <property type="entry name" value="Lactamase_B_2"/>
    <property type="match status" value="1"/>
</dbReference>
<keyword evidence="2" id="KW-0378">Hydrolase</keyword>
<dbReference type="InterPro" id="IPR001279">
    <property type="entry name" value="Metallo-B-lactamas"/>
</dbReference>
<dbReference type="KEGG" id="ggr:HKW67_09080"/>
<gene>
    <name evidence="2" type="ORF">HKW67_09080</name>
</gene>
<dbReference type="Gene3D" id="3.60.15.10">
    <property type="entry name" value="Ribonuclease Z/Hydroxyacylglutathione hydrolase-like"/>
    <property type="match status" value="1"/>
</dbReference>
<dbReference type="AlphaFoldDB" id="A0A6M4ITR2"/>
<dbReference type="PROSITE" id="PS51257">
    <property type="entry name" value="PROKAR_LIPOPROTEIN"/>
    <property type="match status" value="1"/>
</dbReference>
<evidence type="ECO:0000313" key="3">
    <source>
        <dbReference type="Proteomes" id="UP000500938"/>
    </source>
</evidence>
<dbReference type="InterPro" id="IPR036866">
    <property type="entry name" value="RibonucZ/Hydroxyglut_hydro"/>
</dbReference>
<protein>
    <submittedName>
        <fullName evidence="2">MBL fold metallo-hydrolase</fullName>
    </submittedName>
</protein>
<dbReference type="SMART" id="SM00849">
    <property type="entry name" value="Lactamase_B"/>
    <property type="match status" value="1"/>
</dbReference>
<dbReference type="EMBL" id="CP053085">
    <property type="protein sequence ID" value="QJR35651.1"/>
    <property type="molecule type" value="Genomic_DNA"/>
</dbReference>
<organism evidence="2 3">
    <name type="scientific">Gemmatimonas groenlandica</name>
    <dbReference type="NCBI Taxonomy" id="2732249"/>
    <lineage>
        <taxon>Bacteria</taxon>
        <taxon>Pseudomonadati</taxon>
        <taxon>Gemmatimonadota</taxon>
        <taxon>Gemmatimonadia</taxon>
        <taxon>Gemmatimonadales</taxon>
        <taxon>Gemmatimonadaceae</taxon>
        <taxon>Gemmatimonas</taxon>
    </lineage>
</organism>
<dbReference type="Proteomes" id="UP000500938">
    <property type="component" value="Chromosome"/>
</dbReference>